<dbReference type="Pfam" id="PF06052">
    <property type="entry name" value="3-HAO"/>
    <property type="match status" value="1"/>
</dbReference>
<evidence type="ECO:0000256" key="1">
    <source>
        <dbReference type="ARBA" id="ARBA00001954"/>
    </source>
</evidence>
<feature type="binding site" evidence="9">
    <location>
        <position position="44"/>
    </location>
    <ligand>
        <name>O2</name>
        <dbReference type="ChEBI" id="CHEBI:15379"/>
    </ligand>
</feature>
<comment type="catalytic activity">
    <reaction evidence="9">
        <text>3-hydroxyanthranilate + O2 = (2Z,4Z)-2-amino-3-carboxymuconate 6-semialdehyde</text>
        <dbReference type="Rhea" id="RHEA:17953"/>
        <dbReference type="ChEBI" id="CHEBI:15379"/>
        <dbReference type="ChEBI" id="CHEBI:36559"/>
        <dbReference type="ChEBI" id="CHEBI:77612"/>
        <dbReference type="EC" id="1.13.11.6"/>
    </reaction>
</comment>
<dbReference type="Gene3D" id="2.60.120.10">
    <property type="entry name" value="Jelly Rolls"/>
    <property type="match status" value="1"/>
</dbReference>
<dbReference type="FunFam" id="2.60.120.10:FF:000093">
    <property type="entry name" value="3-hydroxyanthranilate 3,4-dioxygenase"/>
    <property type="match status" value="1"/>
</dbReference>
<dbReference type="CDD" id="cd06123">
    <property type="entry name" value="cupin_HAO"/>
    <property type="match status" value="1"/>
</dbReference>
<feature type="binding site" evidence="9">
    <location>
        <position position="158"/>
    </location>
    <ligand>
        <name>a divalent metal cation</name>
        <dbReference type="ChEBI" id="CHEBI:60240"/>
    </ligand>
</feature>
<evidence type="ECO:0000256" key="2">
    <source>
        <dbReference type="ARBA" id="ARBA00002752"/>
    </source>
</evidence>
<dbReference type="AlphaFoldDB" id="A0A1Q2YEA1"/>
<evidence type="ECO:0000256" key="4">
    <source>
        <dbReference type="ARBA" id="ARBA00022642"/>
    </source>
</evidence>
<dbReference type="GO" id="GO:0008198">
    <property type="term" value="F:ferrous iron binding"/>
    <property type="evidence" value="ECO:0007669"/>
    <property type="project" value="UniProtKB-UniRule"/>
</dbReference>
<keyword evidence="5 9" id="KW-0479">Metal-binding</keyword>
<reference evidence="10 11" key="1">
    <citation type="submission" date="2016-08" db="EMBL/GenBank/DDBJ databases">
        <title>Whole genome shotgun sequence of Pichia membranifaciens KS47-1.</title>
        <authorList>
            <person name="Konishi M."/>
            <person name="Ishida M."/>
            <person name="Arakawa T."/>
            <person name="Kato Y."/>
            <person name="Horiuchi J."/>
        </authorList>
    </citation>
    <scope>NUCLEOTIDE SEQUENCE [LARGE SCALE GENOMIC DNA]</scope>
    <source>
        <strain evidence="10 11">KS47-1</strain>
    </source>
</reference>
<evidence type="ECO:0000256" key="5">
    <source>
        <dbReference type="ARBA" id="ARBA00022723"/>
    </source>
</evidence>
<evidence type="ECO:0000256" key="7">
    <source>
        <dbReference type="ARBA" id="ARBA00023002"/>
    </source>
</evidence>
<comment type="function">
    <text evidence="2 9">Catalyzes the oxidative ring opening of 3-hydroxyanthranilate to 2-amino-3-carboxymuconate semialdehyde, which spontaneously cyclizes to quinolinate.</text>
</comment>
<feature type="binding site" evidence="9">
    <location>
        <position position="48"/>
    </location>
    <ligand>
        <name>Fe cation</name>
        <dbReference type="ChEBI" id="CHEBI:24875"/>
        <note>catalytic</note>
    </ligand>
</feature>
<feature type="binding site" evidence="9">
    <location>
        <position position="96"/>
    </location>
    <ligand>
        <name>substrate</name>
    </ligand>
</feature>
<dbReference type="GO" id="GO:0034354">
    <property type="term" value="P:'de novo' NAD+ biosynthetic process from L-tryptophan"/>
    <property type="evidence" value="ECO:0007669"/>
    <property type="project" value="UniProtKB-UniRule"/>
</dbReference>
<comment type="caution">
    <text evidence="10">The sequence shown here is derived from an EMBL/GenBank/DDBJ whole genome shotgun (WGS) entry which is preliminary data.</text>
</comment>
<keyword evidence="8 9" id="KW-0408">Iron</keyword>
<feature type="binding site" evidence="9">
    <location>
        <position position="106"/>
    </location>
    <ligand>
        <name>substrate</name>
    </ligand>
</feature>
<feature type="binding site" evidence="9">
    <location>
        <position position="124"/>
    </location>
    <ligand>
        <name>a divalent metal cation</name>
        <dbReference type="ChEBI" id="CHEBI:60240"/>
    </ligand>
</feature>
<dbReference type="HAMAP" id="MF_00825">
    <property type="entry name" value="3_HAO"/>
    <property type="match status" value="1"/>
</dbReference>
<keyword evidence="6 9" id="KW-0223">Dioxygenase</keyword>
<keyword evidence="7 9" id="KW-0560">Oxidoreductase</keyword>
<accession>A0A1Q2YEA1</accession>
<organism evidence="10 11">
    <name type="scientific">Pichia membranifaciens</name>
    <dbReference type="NCBI Taxonomy" id="4926"/>
    <lineage>
        <taxon>Eukaryota</taxon>
        <taxon>Fungi</taxon>
        <taxon>Dikarya</taxon>
        <taxon>Ascomycota</taxon>
        <taxon>Saccharomycotina</taxon>
        <taxon>Pichiomycetes</taxon>
        <taxon>Pichiales</taxon>
        <taxon>Pichiaceae</taxon>
        <taxon>Pichia</taxon>
    </lineage>
</organism>
<dbReference type="OrthoDB" id="204928at2759"/>
<evidence type="ECO:0000313" key="10">
    <source>
        <dbReference type="EMBL" id="GAV27882.1"/>
    </source>
</evidence>
<comment type="cofactor">
    <cofactor evidence="1 9">
        <name>Fe(2+)</name>
        <dbReference type="ChEBI" id="CHEBI:29033"/>
    </cofactor>
</comment>
<evidence type="ECO:0000256" key="3">
    <source>
        <dbReference type="ARBA" id="ARBA00022490"/>
    </source>
</evidence>
<evidence type="ECO:0000313" key="11">
    <source>
        <dbReference type="Proteomes" id="UP000186136"/>
    </source>
</evidence>
<dbReference type="SUPFAM" id="SSF51182">
    <property type="entry name" value="RmlC-like cupins"/>
    <property type="match status" value="1"/>
</dbReference>
<feature type="binding site" evidence="9">
    <location>
        <position position="161"/>
    </location>
    <ligand>
        <name>a divalent metal cation</name>
        <dbReference type="ChEBI" id="CHEBI:60240"/>
    </ligand>
</feature>
<dbReference type="InterPro" id="IPR010329">
    <property type="entry name" value="3hydroanth_dOase"/>
</dbReference>
<dbReference type="InterPro" id="IPR014710">
    <property type="entry name" value="RmlC-like_jellyroll"/>
</dbReference>
<keyword evidence="3 9" id="KW-0963">Cytoplasm</keyword>
<keyword evidence="4 9" id="KW-0662">Pyridine nucleotide biosynthesis</keyword>
<dbReference type="GO" id="GO:0005737">
    <property type="term" value="C:cytoplasm"/>
    <property type="evidence" value="ECO:0007669"/>
    <property type="project" value="UniProtKB-SubCell"/>
</dbReference>
<evidence type="ECO:0000256" key="9">
    <source>
        <dbReference type="HAMAP-Rule" id="MF_03019"/>
    </source>
</evidence>
<sequence>MLGAPINIQKWISENEDKLKPPVNNFCLQKGGFTVMIVGGPNERTDYHINQTPEWFYQFKGDMLLKVVDEGVFKDIPIKEGESFLLPANVPHSPVRFANTVGIVLEQDRPETMQDKMRWYCKNCGKVCYEEAFHCHDLGTQVKAAIDKFDSDIKARTCGDCGTINQSRP</sequence>
<dbReference type="GO" id="GO:0019805">
    <property type="term" value="P:quinolinate biosynthetic process"/>
    <property type="evidence" value="ECO:0007669"/>
    <property type="project" value="UniProtKB-UniRule"/>
</dbReference>
<dbReference type="GO" id="GO:0006569">
    <property type="term" value="P:L-tryptophan catabolic process"/>
    <property type="evidence" value="ECO:0007669"/>
    <property type="project" value="UniProtKB-UniRule"/>
</dbReference>
<dbReference type="InterPro" id="IPR011051">
    <property type="entry name" value="RmlC_Cupin_sf"/>
</dbReference>
<comment type="subcellular location">
    <subcellularLocation>
        <location evidence="9">Cytoplasm</location>
    </subcellularLocation>
</comment>
<comment type="pathway">
    <text evidence="9">Cofactor biosynthesis; NAD(+) biosynthesis; quinolinate from L-kynurenine: step 3/3.</text>
</comment>
<keyword evidence="11" id="KW-1185">Reference proteome</keyword>
<dbReference type="PANTHER" id="PTHR15497:SF1">
    <property type="entry name" value="3-HYDROXYANTHRANILATE 3,4-DIOXYGENASE"/>
    <property type="match status" value="1"/>
</dbReference>
<feature type="binding site" evidence="9">
    <location>
        <position position="54"/>
    </location>
    <ligand>
        <name>substrate</name>
    </ligand>
</feature>
<feature type="binding site" evidence="9">
    <location>
        <position position="92"/>
    </location>
    <ligand>
        <name>Fe cation</name>
        <dbReference type="ChEBI" id="CHEBI:24875"/>
        <note>catalytic</note>
    </ligand>
</feature>
<dbReference type="GO" id="GO:0043420">
    <property type="term" value="P:anthranilate metabolic process"/>
    <property type="evidence" value="ECO:0007669"/>
    <property type="project" value="UniProtKB-UniRule"/>
</dbReference>
<feature type="binding site" evidence="9">
    <location>
        <position position="121"/>
    </location>
    <ligand>
        <name>a divalent metal cation</name>
        <dbReference type="ChEBI" id="CHEBI:60240"/>
    </ligand>
</feature>
<dbReference type="UniPathway" id="UPA00253">
    <property type="reaction ID" value="UER00330"/>
</dbReference>
<proteinExistence type="inferred from homology"/>
<gene>
    <name evidence="9" type="primary">BNA1</name>
    <name evidence="10" type="ORF">PMKS-001350</name>
</gene>
<comment type="similarity">
    <text evidence="9">Belongs to the 3-HAO family.</text>
</comment>
<name>A0A1Q2YEA1_9ASCO</name>
<protein>
    <recommendedName>
        <fullName evidence="9">3-hydroxyanthranilate 3,4-dioxygenase</fullName>
        <ecNumber evidence="9">1.13.11.6</ecNumber>
    </recommendedName>
    <alternativeName>
        <fullName evidence="9">3-hydroxyanthranilate oxygenase</fullName>
        <shortName evidence="9">3-HAO</shortName>
    </alternativeName>
    <alternativeName>
        <fullName evidence="9">3-hydroxyanthranilic acid dioxygenase</fullName>
        <shortName evidence="9">HAD</shortName>
    </alternativeName>
    <alternativeName>
        <fullName evidence="9">Biosynthesis of nicotinic acid protein 1</fullName>
    </alternativeName>
</protein>
<dbReference type="Proteomes" id="UP000186136">
    <property type="component" value="Unassembled WGS sequence"/>
</dbReference>
<dbReference type="GO" id="GO:0000334">
    <property type="term" value="F:3-hydroxyanthranilate 3,4-dioxygenase activity"/>
    <property type="evidence" value="ECO:0007669"/>
    <property type="project" value="UniProtKB-UniRule"/>
</dbReference>
<dbReference type="EMBL" id="BDGI01000047">
    <property type="protein sequence ID" value="GAV27882.1"/>
    <property type="molecule type" value="Genomic_DNA"/>
</dbReference>
<dbReference type="PANTHER" id="PTHR15497">
    <property type="entry name" value="3-HYDROXYANTHRANILATE 3,4-DIOXYGENASE"/>
    <property type="match status" value="1"/>
</dbReference>
<feature type="binding site" evidence="9">
    <location>
        <position position="54"/>
    </location>
    <ligand>
        <name>Fe cation</name>
        <dbReference type="ChEBI" id="CHEBI:24875"/>
        <note>catalytic</note>
    </ligand>
</feature>
<evidence type="ECO:0000256" key="8">
    <source>
        <dbReference type="ARBA" id="ARBA00023004"/>
    </source>
</evidence>
<dbReference type="EC" id="1.13.11.6" evidence="9"/>
<dbReference type="NCBIfam" id="TIGR03037">
    <property type="entry name" value="anthran_nbaC"/>
    <property type="match status" value="1"/>
</dbReference>
<evidence type="ECO:0000256" key="6">
    <source>
        <dbReference type="ARBA" id="ARBA00022964"/>
    </source>
</evidence>